<name>A0ABP8HWU5_9GAMM</name>
<sequence>MKKTHSPKQQQGSITSLVAAIFAVALVVGTIILFVTAHNDSSSPAKTESTPPAKPEVFATEKQAPRTETPTEIEVDPNVFCDQVAKVGDIFGEELTGATVRTNVSNGPQVGCSWSGPYVMVYFGKDSYNRRNTGFGSENLVAYEGTDQESVKREKYAVHSGFEVEVKSDSGRAFRISQSTGRQTDLTPDEYKRIANIVNKVLNEHY</sequence>
<proteinExistence type="predicted"/>
<reference evidence="4" key="1">
    <citation type="journal article" date="2019" name="Int. J. Syst. Evol. Microbiol.">
        <title>The Global Catalogue of Microorganisms (GCM) 10K type strain sequencing project: providing services to taxonomists for standard genome sequencing and annotation.</title>
        <authorList>
            <consortium name="The Broad Institute Genomics Platform"/>
            <consortium name="The Broad Institute Genome Sequencing Center for Infectious Disease"/>
            <person name="Wu L."/>
            <person name="Ma J."/>
        </authorList>
    </citation>
    <scope>NUCLEOTIDE SEQUENCE [LARGE SCALE GENOMIC DNA]</scope>
    <source>
        <strain evidence="4">JCM 17727</strain>
    </source>
</reference>
<dbReference type="EMBL" id="BAABFU010000001">
    <property type="protein sequence ID" value="GAA4346206.1"/>
    <property type="molecule type" value="Genomic_DNA"/>
</dbReference>
<protein>
    <recommendedName>
        <fullName evidence="5">DUF3558 domain-containing protein</fullName>
    </recommendedName>
</protein>
<organism evidence="3 4">
    <name type="scientific">Kangiella taiwanensis</name>
    <dbReference type="NCBI Taxonomy" id="1079179"/>
    <lineage>
        <taxon>Bacteria</taxon>
        <taxon>Pseudomonadati</taxon>
        <taxon>Pseudomonadota</taxon>
        <taxon>Gammaproteobacteria</taxon>
        <taxon>Kangiellales</taxon>
        <taxon>Kangiellaceae</taxon>
        <taxon>Kangiella</taxon>
    </lineage>
</organism>
<accession>A0ABP8HWU5</accession>
<gene>
    <name evidence="3" type="ORF">GCM10023150_07360</name>
</gene>
<keyword evidence="2" id="KW-0472">Membrane</keyword>
<feature type="transmembrane region" description="Helical" evidence="2">
    <location>
        <begin position="12"/>
        <end position="35"/>
    </location>
</feature>
<keyword evidence="2" id="KW-1133">Transmembrane helix</keyword>
<dbReference type="Proteomes" id="UP001501294">
    <property type="component" value="Unassembled WGS sequence"/>
</dbReference>
<keyword evidence="2" id="KW-0812">Transmembrane</keyword>
<evidence type="ECO:0000256" key="1">
    <source>
        <dbReference type="SAM" id="MobiDB-lite"/>
    </source>
</evidence>
<feature type="region of interest" description="Disordered" evidence="1">
    <location>
        <begin position="41"/>
        <end position="70"/>
    </location>
</feature>
<evidence type="ECO:0000256" key="2">
    <source>
        <dbReference type="SAM" id="Phobius"/>
    </source>
</evidence>
<comment type="caution">
    <text evidence="3">The sequence shown here is derived from an EMBL/GenBank/DDBJ whole genome shotgun (WGS) entry which is preliminary data.</text>
</comment>
<evidence type="ECO:0000313" key="4">
    <source>
        <dbReference type="Proteomes" id="UP001501294"/>
    </source>
</evidence>
<dbReference type="RefSeq" id="WP_223576946.1">
    <property type="nucleotide sequence ID" value="NZ_BAABFU010000001.1"/>
</dbReference>
<evidence type="ECO:0000313" key="3">
    <source>
        <dbReference type="EMBL" id="GAA4346206.1"/>
    </source>
</evidence>
<keyword evidence="4" id="KW-1185">Reference proteome</keyword>
<feature type="compositionally biased region" description="Polar residues" evidence="1">
    <location>
        <begin position="41"/>
        <end position="50"/>
    </location>
</feature>
<evidence type="ECO:0008006" key="5">
    <source>
        <dbReference type="Google" id="ProtNLM"/>
    </source>
</evidence>